<comment type="caution">
    <text evidence="1">The sequence shown here is derived from an EMBL/GenBank/DDBJ whole genome shotgun (WGS) entry which is preliminary data.</text>
</comment>
<sequence length="64" mass="7517">IYEDFVTTSRELNSNVSVISYKSFVRLWKNLTPHVKFMTSATDLCDICEILKKKIQYAKNLDEK</sequence>
<dbReference type="EMBL" id="CAMKVN010017295">
    <property type="protein sequence ID" value="CAI2197888.1"/>
    <property type="molecule type" value="Genomic_DNA"/>
</dbReference>
<gene>
    <name evidence="1" type="ORF">FWILDA_LOCUS18300</name>
</gene>
<feature type="non-terminal residue" evidence="1">
    <location>
        <position position="64"/>
    </location>
</feature>
<dbReference type="AlphaFoldDB" id="A0A9W4T9I4"/>
<protein>
    <submittedName>
        <fullName evidence="1">466_t:CDS:1</fullName>
    </submittedName>
</protein>
<evidence type="ECO:0000313" key="2">
    <source>
        <dbReference type="Proteomes" id="UP001153678"/>
    </source>
</evidence>
<name>A0A9W4T9I4_9GLOM</name>
<proteinExistence type="predicted"/>
<accession>A0A9W4T9I4</accession>
<evidence type="ECO:0000313" key="1">
    <source>
        <dbReference type="EMBL" id="CAI2197888.1"/>
    </source>
</evidence>
<dbReference type="Proteomes" id="UP001153678">
    <property type="component" value="Unassembled WGS sequence"/>
</dbReference>
<feature type="non-terminal residue" evidence="1">
    <location>
        <position position="1"/>
    </location>
</feature>
<organism evidence="1 2">
    <name type="scientific">Funneliformis geosporum</name>
    <dbReference type="NCBI Taxonomy" id="1117311"/>
    <lineage>
        <taxon>Eukaryota</taxon>
        <taxon>Fungi</taxon>
        <taxon>Fungi incertae sedis</taxon>
        <taxon>Mucoromycota</taxon>
        <taxon>Glomeromycotina</taxon>
        <taxon>Glomeromycetes</taxon>
        <taxon>Glomerales</taxon>
        <taxon>Glomeraceae</taxon>
        <taxon>Funneliformis</taxon>
    </lineage>
</organism>
<dbReference type="OrthoDB" id="2436989at2759"/>
<keyword evidence="2" id="KW-1185">Reference proteome</keyword>
<reference evidence="1" key="1">
    <citation type="submission" date="2022-08" db="EMBL/GenBank/DDBJ databases">
        <authorList>
            <person name="Kallberg Y."/>
            <person name="Tangrot J."/>
            <person name="Rosling A."/>
        </authorList>
    </citation>
    <scope>NUCLEOTIDE SEQUENCE</scope>
    <source>
        <strain evidence="1">Wild A</strain>
    </source>
</reference>